<evidence type="ECO:0000313" key="5">
    <source>
        <dbReference type="Proteomes" id="UP001143548"/>
    </source>
</evidence>
<dbReference type="InterPro" id="IPR013830">
    <property type="entry name" value="SGNH_hydro"/>
</dbReference>
<dbReference type="InterPro" id="IPR036514">
    <property type="entry name" value="SGNH_hydro_sf"/>
</dbReference>
<dbReference type="PANTHER" id="PTHR30383:SF31">
    <property type="entry name" value="SGNH HYDROLASE-TYPE ESTERASE DOMAIN-CONTAINING PROTEIN-RELATED"/>
    <property type="match status" value="1"/>
</dbReference>
<keyword evidence="1 2" id="KW-0732">Signal</keyword>
<evidence type="ECO:0000313" key="4">
    <source>
        <dbReference type="EMBL" id="GKZ27717.1"/>
    </source>
</evidence>
<organism evidence="4 5">
    <name type="scientific">Aspergillus brasiliensis</name>
    <dbReference type="NCBI Taxonomy" id="319629"/>
    <lineage>
        <taxon>Eukaryota</taxon>
        <taxon>Fungi</taxon>
        <taxon>Dikarya</taxon>
        <taxon>Ascomycota</taxon>
        <taxon>Pezizomycotina</taxon>
        <taxon>Eurotiomycetes</taxon>
        <taxon>Eurotiomycetidae</taxon>
        <taxon>Eurotiales</taxon>
        <taxon>Aspergillaceae</taxon>
        <taxon>Aspergillus</taxon>
        <taxon>Aspergillus subgen. Circumdati</taxon>
    </lineage>
</organism>
<dbReference type="InterPro" id="IPR028994">
    <property type="entry name" value="Integrin_alpha_N"/>
</dbReference>
<dbReference type="InterPro" id="IPR013517">
    <property type="entry name" value="FG-GAP"/>
</dbReference>
<dbReference type="Pfam" id="PF00657">
    <property type="entry name" value="Lipase_GDSL"/>
    <property type="match status" value="1"/>
</dbReference>
<dbReference type="Pfam" id="PF13472">
    <property type="entry name" value="Lipase_GDSL_2"/>
    <property type="match status" value="1"/>
</dbReference>
<dbReference type="InterPro" id="IPR037460">
    <property type="entry name" value="SEST-like"/>
</dbReference>
<dbReference type="InterPro" id="IPR001087">
    <property type="entry name" value="GDSL"/>
</dbReference>
<evidence type="ECO:0000259" key="3">
    <source>
        <dbReference type="Pfam" id="PF13472"/>
    </source>
</evidence>
<name>A0A9W5Z4Z7_9EURO</name>
<sequence length="1580" mass="175261">MASLLFLTVLNLILALLSSTITGAAVPVSRSTANSRYIDFDAAEWRPRAKRDDAPKVPLRILPLGASITWGYLSSTGNGYRKPLRDKLRFEGWEVDMVGSKSNGDMVDNVRISPPQSLQQLDRPIDIYTREKDVEAHSGDVITQVQTAAANSLAYKPNVVLINAGTNDCDYNVDPANAGERMRSLIETLIGAPDMANTLIVLSTLIPSGSTTLEANRPSVNAQFRDLVLDMCEAQNVSIVLADMDPPAPSPGNNWIAYPDNFADNKHPNDYGYSQMADIWYNAIYNAAVAELIVKPADLDISSTGTCDKEYGSGVYAGGFTQQGSGEDDGIYRHYSEYSGALFSVRAGKGAADPYRDDDELYFFFGRLYTREYDDMIIFQKDNDSGAVTFVSYTNNVHTEDQEFTKGGTFSTHNDCNPGGVHFIDVNGDGLDDYICIALDGTTYASINNGDGDAESNKPPSFTDIGLWKSPEGYDQAHVRLADIDGDGRADYCGLADNGDITCWRNGWIEDVPAYWQPLGKRFTGKGMGDLRGVRFEDINGDGRDDWMWVDDDGATTTYTNSRSCIKGESGDGLNVVWRQGFYQDANSGPSHPGMGGIFGTSGLRDQVFFARIYGEMADFGELGRQDYVFIEKDTSDEDLGPMYYVYVWKSKGAGGAKIKADGDRYCNMMGHDNGMMDYVWIHSTGHMRLYPNLGLVEVPTDGSSFWGANEIIFDPTQEQIGMKLDRRDLHLADWDGDGACDIIWTDPDNQNKVQVWRNKIKDTGSFDWEYNINAADELYCPEHRGLGFFDRPVHFADVSGNGKADYLCVEKDGRTWGWVNGDDGWEYIDQFKYSEEKDRANLHWADVNGDGKADMIWTDKFSGDGSVWYNLGRRDIKGSRYEWGPQGPKYRGAVEGSCTYFPDLNGDGRADMHSIWNSINNTAQTWYNECATKDHTGDDGPITNPNLPVSPENAPVETILEEMQYAADAASDVVYSNEGAYLPYRDIFFAESLLDESVFIPRMYGIRSTGCSPWFLGSGNSTTPSSRSLAKSFEDVTGMAVPRQLSRGVTINLNDAYLTRATAILHEVTHTNYVMEIVNGENGWGRDLAAGTLNRHCTRYGKRAEKAANKLRIAGDANWQRRLLCPDPNNPGQEGICDSKLSAYNADSWALVVVGGYYTKKCGRQIPLPEESSSSADDSSCPAYVDSSYDADTVYGVNDYVHFGDSYAAGMGTGTTTGDNCRVGSNSYGELVQEWFDTEDFTYTNYACSGDTTVGLNNKIDQWIGQNPTGTTMATLTIGGNDVFFSDLVFNCVLTMWWYSLEQYRQWCLETEEKARNLMQDTGSDGLGAKLRAAYEKILDGSGSSSFNLYVPGYVTFFNEETTDCESTTFWYESPHYDPQQSGNYVWLTTDVRKELNDLVRMLNSLIQSTISDINTARNTEQIHYIDMDSRFDGHRWCETGTQEPDPNNPNTYFFLSAWPDITIDGDTTAESTNATETDEITALMDAGSIQLPNADTCPDPYAVFMCDVAVHVKANSSSLIAQSLDRANQAIANKDYSSQDVSWWLPTRQIKTFHPRSPGMMFYAGAAVGEMLSDWVFD</sequence>
<proteinExistence type="predicted"/>
<dbReference type="CDD" id="cd01823">
    <property type="entry name" value="SEST_like"/>
    <property type="match status" value="1"/>
</dbReference>
<dbReference type="PANTHER" id="PTHR30383">
    <property type="entry name" value="THIOESTERASE 1/PROTEASE 1/LYSOPHOSPHOLIPASE L1"/>
    <property type="match status" value="1"/>
</dbReference>
<dbReference type="InterPro" id="IPR051532">
    <property type="entry name" value="Ester_Hydrolysis_Enzymes"/>
</dbReference>
<evidence type="ECO:0000256" key="2">
    <source>
        <dbReference type="SAM" id="SignalP"/>
    </source>
</evidence>
<gene>
    <name evidence="4" type="ORF">AbraCBS73388_005447</name>
</gene>
<comment type="caution">
    <text evidence="4">The sequence shown here is derived from an EMBL/GenBank/DDBJ whole genome shotgun (WGS) entry which is preliminary data.</text>
</comment>
<feature type="domain" description="SGNH hydrolase-type esterase" evidence="3">
    <location>
        <begin position="1204"/>
        <end position="1301"/>
    </location>
</feature>
<dbReference type="SUPFAM" id="SSF69318">
    <property type="entry name" value="Integrin alpha N-terminal domain"/>
    <property type="match status" value="2"/>
</dbReference>
<dbReference type="Pfam" id="PF13517">
    <property type="entry name" value="FG-GAP_3"/>
    <property type="match status" value="2"/>
</dbReference>
<dbReference type="Gene3D" id="3.40.50.1110">
    <property type="entry name" value="SGNH hydrolase"/>
    <property type="match status" value="2"/>
</dbReference>
<dbReference type="SUPFAM" id="SSF52266">
    <property type="entry name" value="SGNH hydrolase"/>
    <property type="match status" value="2"/>
</dbReference>
<feature type="chain" id="PRO_5040770417" description="SGNH hydrolase-type esterase domain-containing protein" evidence="2">
    <location>
        <begin position="26"/>
        <end position="1580"/>
    </location>
</feature>
<accession>A0A9W5Z4Z7</accession>
<dbReference type="Proteomes" id="UP001143548">
    <property type="component" value="Unassembled WGS sequence"/>
</dbReference>
<dbReference type="GO" id="GO:0016788">
    <property type="term" value="F:hydrolase activity, acting on ester bonds"/>
    <property type="evidence" value="ECO:0007669"/>
    <property type="project" value="InterPro"/>
</dbReference>
<dbReference type="CDD" id="cd01833">
    <property type="entry name" value="XynB_like"/>
    <property type="match status" value="1"/>
</dbReference>
<protein>
    <recommendedName>
        <fullName evidence="3">SGNH hydrolase-type esterase domain-containing protein</fullName>
    </recommendedName>
</protein>
<evidence type="ECO:0000256" key="1">
    <source>
        <dbReference type="ARBA" id="ARBA00022729"/>
    </source>
</evidence>
<reference evidence="4" key="1">
    <citation type="submission" date="2022-07" db="EMBL/GenBank/DDBJ databases">
        <title>Taxonomy of Aspergillus series Nigri: significant species reduction supported by multi-species coalescent approaches.</title>
        <authorList>
            <person name="Bian C."/>
            <person name="Kusuya Y."/>
            <person name="Sklenar F."/>
            <person name="D'hooge E."/>
            <person name="Yaguchi T."/>
            <person name="Takahashi H."/>
            <person name="Hubka V."/>
        </authorList>
    </citation>
    <scope>NUCLEOTIDE SEQUENCE</scope>
    <source>
        <strain evidence="4">CBS 733.88</strain>
    </source>
</reference>
<feature type="signal peptide" evidence="2">
    <location>
        <begin position="1"/>
        <end position="25"/>
    </location>
</feature>
<dbReference type="EMBL" id="BROQ01000262">
    <property type="protein sequence ID" value="GKZ27717.1"/>
    <property type="molecule type" value="Genomic_DNA"/>
</dbReference>